<accession>A0ABR0A0D2</accession>
<feature type="compositionally biased region" description="Polar residues" evidence="1">
    <location>
        <begin position="14"/>
        <end position="31"/>
    </location>
</feature>
<evidence type="ECO:0000313" key="3">
    <source>
        <dbReference type="Proteomes" id="UP001234178"/>
    </source>
</evidence>
<dbReference type="Proteomes" id="UP001234178">
    <property type="component" value="Unassembled WGS sequence"/>
</dbReference>
<feature type="region of interest" description="Disordered" evidence="1">
    <location>
        <begin position="72"/>
        <end position="99"/>
    </location>
</feature>
<protein>
    <submittedName>
        <fullName evidence="2">Uncharacterized protein</fullName>
    </submittedName>
</protein>
<feature type="region of interest" description="Disordered" evidence="1">
    <location>
        <begin position="1"/>
        <end position="38"/>
    </location>
</feature>
<reference evidence="2 3" key="1">
    <citation type="journal article" date="2023" name="Nucleic Acids Res.">
        <title>The hologenome of Daphnia magna reveals possible DNA methylation and microbiome-mediated evolution of the host genome.</title>
        <authorList>
            <person name="Chaturvedi A."/>
            <person name="Li X."/>
            <person name="Dhandapani V."/>
            <person name="Marshall H."/>
            <person name="Kissane S."/>
            <person name="Cuenca-Cambronero M."/>
            <person name="Asole G."/>
            <person name="Calvet F."/>
            <person name="Ruiz-Romero M."/>
            <person name="Marangio P."/>
            <person name="Guigo R."/>
            <person name="Rago D."/>
            <person name="Mirbahai L."/>
            <person name="Eastwood N."/>
            <person name="Colbourne J.K."/>
            <person name="Zhou J."/>
            <person name="Mallon E."/>
            <person name="Orsini L."/>
        </authorList>
    </citation>
    <scope>NUCLEOTIDE SEQUENCE [LARGE SCALE GENOMIC DNA]</scope>
    <source>
        <strain evidence="2">LRV0_1</strain>
    </source>
</reference>
<keyword evidence="3" id="KW-1185">Reference proteome</keyword>
<organism evidence="2 3">
    <name type="scientific">Daphnia magna</name>
    <dbReference type="NCBI Taxonomy" id="35525"/>
    <lineage>
        <taxon>Eukaryota</taxon>
        <taxon>Metazoa</taxon>
        <taxon>Ecdysozoa</taxon>
        <taxon>Arthropoda</taxon>
        <taxon>Crustacea</taxon>
        <taxon>Branchiopoda</taxon>
        <taxon>Diplostraca</taxon>
        <taxon>Cladocera</taxon>
        <taxon>Anomopoda</taxon>
        <taxon>Daphniidae</taxon>
        <taxon>Daphnia</taxon>
    </lineage>
</organism>
<evidence type="ECO:0000256" key="1">
    <source>
        <dbReference type="SAM" id="MobiDB-lite"/>
    </source>
</evidence>
<sequence length="99" mass="11171">MPMLYATANREQFEPTQQRNIAVPRTSQKNELSGCRPVRKKRSFSSLSDGVGIVSGATAKSRPGVRETYRNMIQHEPLGDARGAPTRRVEKRTKKDKKE</sequence>
<gene>
    <name evidence="2" type="ORF">OUZ56_000640</name>
</gene>
<feature type="compositionally biased region" description="Basic residues" evidence="1">
    <location>
        <begin position="89"/>
        <end position="99"/>
    </location>
</feature>
<proteinExistence type="predicted"/>
<comment type="caution">
    <text evidence="2">The sequence shown here is derived from an EMBL/GenBank/DDBJ whole genome shotgun (WGS) entry which is preliminary data.</text>
</comment>
<evidence type="ECO:0000313" key="2">
    <source>
        <dbReference type="EMBL" id="KAK4018593.1"/>
    </source>
</evidence>
<name>A0ABR0A0D2_9CRUS</name>
<dbReference type="EMBL" id="JAOYFB010000036">
    <property type="protein sequence ID" value="KAK4018593.1"/>
    <property type="molecule type" value="Genomic_DNA"/>
</dbReference>